<sequence length="191" mass="21669">MKKIALFASGSGTNVENIINYFEQNSIVNEYLILVNNQNAKVIEKAEKRNVPFTIFDRTMLNEGTVASKLKEFQPDLIVLAGFLWKFPEAILKDYYNKVINIHPALLPKYGGKGMYGHFVHEAIVDNKETETGITIHFVNENYDEGAIIFQATTPVLPNFSPDDVAKAVQVLEHKHFPIIIEKLLFTNLDE</sequence>
<accession>A0A1G8G016</accession>
<evidence type="ECO:0000313" key="11">
    <source>
        <dbReference type="Proteomes" id="UP000243588"/>
    </source>
</evidence>
<evidence type="ECO:0000256" key="5">
    <source>
        <dbReference type="ARBA" id="ARBA00038440"/>
    </source>
</evidence>
<dbReference type="SUPFAM" id="SSF53328">
    <property type="entry name" value="Formyltransferase"/>
    <property type="match status" value="1"/>
</dbReference>
<evidence type="ECO:0000256" key="3">
    <source>
        <dbReference type="ARBA" id="ARBA00022679"/>
    </source>
</evidence>
<dbReference type="CDD" id="cd08645">
    <property type="entry name" value="FMT_core_GART"/>
    <property type="match status" value="1"/>
</dbReference>
<dbReference type="PROSITE" id="PS00373">
    <property type="entry name" value="GART"/>
    <property type="match status" value="1"/>
</dbReference>
<dbReference type="GO" id="GO:0005829">
    <property type="term" value="C:cytosol"/>
    <property type="evidence" value="ECO:0007669"/>
    <property type="project" value="TreeGrafter"/>
</dbReference>
<dbReference type="UniPathway" id="UPA00074">
    <property type="reaction ID" value="UER00126"/>
</dbReference>
<dbReference type="STRING" id="702745.SAMN05421818_1216"/>
<evidence type="ECO:0000256" key="1">
    <source>
        <dbReference type="ARBA" id="ARBA00005054"/>
    </source>
</evidence>
<dbReference type="InterPro" id="IPR036477">
    <property type="entry name" value="Formyl_transf_N_sf"/>
</dbReference>
<evidence type="ECO:0000259" key="9">
    <source>
        <dbReference type="Pfam" id="PF00551"/>
    </source>
</evidence>
<dbReference type="PANTHER" id="PTHR43369:SF2">
    <property type="entry name" value="PHOSPHORIBOSYLGLYCINAMIDE FORMYLTRANSFERASE"/>
    <property type="match status" value="1"/>
</dbReference>
<comment type="catalytic activity">
    <reaction evidence="8">
        <text>N(1)-(5-phospho-beta-D-ribosyl)glycinamide + (6R)-10-formyltetrahydrofolate = N(2)-formyl-N(1)-(5-phospho-beta-D-ribosyl)glycinamide + (6S)-5,6,7,8-tetrahydrofolate + H(+)</text>
        <dbReference type="Rhea" id="RHEA:15053"/>
        <dbReference type="ChEBI" id="CHEBI:15378"/>
        <dbReference type="ChEBI" id="CHEBI:57453"/>
        <dbReference type="ChEBI" id="CHEBI:143788"/>
        <dbReference type="ChEBI" id="CHEBI:147286"/>
        <dbReference type="ChEBI" id="CHEBI:195366"/>
        <dbReference type="EC" id="2.1.2.2"/>
    </reaction>
</comment>
<feature type="domain" description="Formyl transferase N-terminal" evidence="9">
    <location>
        <begin position="2"/>
        <end position="178"/>
    </location>
</feature>
<protein>
    <recommendedName>
        <fullName evidence="2">phosphoribosylglycinamide formyltransferase 1</fullName>
        <ecNumber evidence="2">2.1.2.2</ecNumber>
    </recommendedName>
    <alternativeName>
        <fullName evidence="7">5'-phosphoribosylglycinamide transformylase</fullName>
    </alternativeName>
    <alternativeName>
        <fullName evidence="6">GAR transformylase</fullName>
    </alternativeName>
</protein>
<dbReference type="GO" id="GO:0004644">
    <property type="term" value="F:phosphoribosylglycinamide formyltransferase activity"/>
    <property type="evidence" value="ECO:0007669"/>
    <property type="project" value="UniProtKB-EC"/>
</dbReference>
<dbReference type="InterPro" id="IPR001555">
    <property type="entry name" value="GART_AS"/>
</dbReference>
<dbReference type="EMBL" id="FNDQ01000021">
    <property type="protein sequence ID" value="SDH87680.1"/>
    <property type="molecule type" value="Genomic_DNA"/>
</dbReference>
<evidence type="ECO:0000256" key="2">
    <source>
        <dbReference type="ARBA" id="ARBA00012254"/>
    </source>
</evidence>
<dbReference type="GO" id="GO:0006189">
    <property type="term" value="P:'de novo' IMP biosynthetic process"/>
    <property type="evidence" value="ECO:0007669"/>
    <property type="project" value="UniProtKB-UniPathway"/>
</dbReference>
<reference evidence="11" key="1">
    <citation type="submission" date="2016-10" db="EMBL/GenBank/DDBJ databases">
        <authorList>
            <person name="Varghese N."/>
            <person name="Submissions S."/>
        </authorList>
    </citation>
    <scope>NUCLEOTIDE SEQUENCE [LARGE SCALE GENOMIC DNA]</scope>
    <source>
        <strain evidence="11">DSM 23313</strain>
    </source>
</reference>
<dbReference type="PANTHER" id="PTHR43369">
    <property type="entry name" value="PHOSPHORIBOSYLGLYCINAMIDE FORMYLTRANSFERASE"/>
    <property type="match status" value="1"/>
</dbReference>
<keyword evidence="4" id="KW-0658">Purine biosynthesis</keyword>
<evidence type="ECO:0000256" key="6">
    <source>
        <dbReference type="ARBA" id="ARBA00041324"/>
    </source>
</evidence>
<dbReference type="Proteomes" id="UP000243588">
    <property type="component" value="Unassembled WGS sequence"/>
</dbReference>
<name>A0A1G8G016_9FLAO</name>
<evidence type="ECO:0000256" key="7">
    <source>
        <dbReference type="ARBA" id="ARBA00041682"/>
    </source>
</evidence>
<dbReference type="InterPro" id="IPR004607">
    <property type="entry name" value="GART"/>
</dbReference>
<organism evidence="10 11">
    <name type="scientific">Myroides phaeus</name>
    <dbReference type="NCBI Taxonomy" id="702745"/>
    <lineage>
        <taxon>Bacteria</taxon>
        <taxon>Pseudomonadati</taxon>
        <taxon>Bacteroidota</taxon>
        <taxon>Flavobacteriia</taxon>
        <taxon>Flavobacteriales</taxon>
        <taxon>Flavobacteriaceae</taxon>
        <taxon>Myroides</taxon>
    </lineage>
</organism>
<dbReference type="EC" id="2.1.2.2" evidence="2"/>
<dbReference type="Pfam" id="PF00551">
    <property type="entry name" value="Formyl_trans_N"/>
    <property type="match status" value="1"/>
</dbReference>
<evidence type="ECO:0000256" key="8">
    <source>
        <dbReference type="ARBA" id="ARBA00047664"/>
    </source>
</evidence>
<evidence type="ECO:0000256" key="4">
    <source>
        <dbReference type="ARBA" id="ARBA00022755"/>
    </source>
</evidence>
<gene>
    <name evidence="10" type="ORF">SAMN05421818_1216</name>
</gene>
<proteinExistence type="inferred from homology"/>
<dbReference type="AlphaFoldDB" id="A0A1G8G016"/>
<comment type="pathway">
    <text evidence="1">Purine metabolism; IMP biosynthesis via de novo pathway; N(2)-formyl-N(1)-(5-phospho-D-ribosyl)glycinamide from N(1)-(5-phospho-D-ribosyl)glycinamide (10-formyl THF route): step 1/1.</text>
</comment>
<dbReference type="InterPro" id="IPR002376">
    <property type="entry name" value="Formyl_transf_N"/>
</dbReference>
<evidence type="ECO:0000313" key="10">
    <source>
        <dbReference type="EMBL" id="SDH87680.1"/>
    </source>
</evidence>
<keyword evidence="3 10" id="KW-0808">Transferase</keyword>
<comment type="similarity">
    <text evidence="5">Belongs to the GART family.</text>
</comment>
<dbReference type="RefSeq" id="WP_090409921.1">
    <property type="nucleotide sequence ID" value="NZ_FNDQ01000021.1"/>
</dbReference>
<keyword evidence="11" id="KW-1185">Reference proteome</keyword>
<dbReference type="Gene3D" id="3.40.50.170">
    <property type="entry name" value="Formyl transferase, N-terminal domain"/>
    <property type="match status" value="1"/>
</dbReference>